<feature type="domain" description="CAAX prenyl protease 2/Lysostaphin resistance protein A-like" evidence="2">
    <location>
        <begin position="117"/>
        <end position="202"/>
    </location>
</feature>
<dbReference type="InterPro" id="IPR052710">
    <property type="entry name" value="CAAX_protease"/>
</dbReference>
<dbReference type="InterPro" id="IPR003675">
    <property type="entry name" value="Rce1/LyrA-like_dom"/>
</dbReference>
<feature type="transmembrane region" description="Helical" evidence="1">
    <location>
        <begin position="234"/>
        <end position="259"/>
    </location>
</feature>
<feature type="transmembrane region" description="Helical" evidence="1">
    <location>
        <begin position="288"/>
        <end position="306"/>
    </location>
</feature>
<dbReference type="EMBL" id="JACOPD010000001">
    <property type="protein sequence ID" value="MBC5679706.1"/>
    <property type="molecule type" value="Genomic_DNA"/>
</dbReference>
<keyword evidence="1" id="KW-0472">Membrane</keyword>
<protein>
    <submittedName>
        <fullName evidence="3">CPBP family intramembrane metalloprotease</fullName>
    </submittedName>
</protein>
<feature type="transmembrane region" description="Helical" evidence="1">
    <location>
        <begin position="148"/>
        <end position="167"/>
    </location>
</feature>
<evidence type="ECO:0000256" key="1">
    <source>
        <dbReference type="SAM" id="Phobius"/>
    </source>
</evidence>
<dbReference type="RefSeq" id="WP_186835973.1">
    <property type="nucleotide sequence ID" value="NZ_JACOPD010000001.1"/>
</dbReference>
<organism evidence="3 4">
    <name type="scientific">Lachnospira hominis</name>
    <name type="common">ex Liu et al. 2021</name>
    <dbReference type="NCBI Taxonomy" id="2763051"/>
    <lineage>
        <taxon>Bacteria</taxon>
        <taxon>Bacillati</taxon>
        <taxon>Bacillota</taxon>
        <taxon>Clostridia</taxon>
        <taxon>Lachnospirales</taxon>
        <taxon>Lachnospiraceae</taxon>
        <taxon>Lachnospira</taxon>
    </lineage>
</organism>
<keyword evidence="4" id="KW-1185">Reference proteome</keyword>
<keyword evidence="3" id="KW-0378">Hydrolase</keyword>
<evidence type="ECO:0000259" key="2">
    <source>
        <dbReference type="Pfam" id="PF02517"/>
    </source>
</evidence>
<keyword evidence="3" id="KW-0482">Metalloprotease</keyword>
<dbReference type="PANTHER" id="PTHR36435">
    <property type="entry name" value="SLR1288 PROTEIN"/>
    <property type="match status" value="1"/>
</dbReference>
<proteinExistence type="predicted"/>
<feature type="transmembrane region" description="Helical" evidence="1">
    <location>
        <begin position="173"/>
        <end position="191"/>
    </location>
</feature>
<gene>
    <name evidence="3" type="ORF">H8S01_01840</name>
</gene>
<evidence type="ECO:0000313" key="3">
    <source>
        <dbReference type="EMBL" id="MBC5679706.1"/>
    </source>
</evidence>
<keyword evidence="1" id="KW-0812">Transmembrane</keyword>
<feature type="transmembrane region" description="Helical" evidence="1">
    <location>
        <begin position="77"/>
        <end position="97"/>
    </location>
</feature>
<feature type="transmembrane region" description="Helical" evidence="1">
    <location>
        <begin position="36"/>
        <end position="57"/>
    </location>
</feature>
<comment type="caution">
    <text evidence="3">The sequence shown here is derived from an EMBL/GenBank/DDBJ whole genome shotgun (WGS) entry which is preliminary data.</text>
</comment>
<reference evidence="3 4" key="1">
    <citation type="submission" date="2020-08" db="EMBL/GenBank/DDBJ databases">
        <title>Genome public.</title>
        <authorList>
            <person name="Liu C."/>
            <person name="Sun Q."/>
        </authorList>
    </citation>
    <scope>NUCLEOTIDE SEQUENCE [LARGE SCALE GENOMIC DNA]</scope>
    <source>
        <strain evidence="3 4">NSJ-43</strain>
    </source>
</reference>
<sequence length="317" mass="35215">MCKRINIFFACFLAFYVAGSMAAGLVIGTTGIDLPYWGQCLISQAILLIPAFIYVFINKINIYKCIPYRKIKPLDAFLSLVFGYTLIPVVLFINVLTQFISTNYMNDAVSDLTSYPFIIQIILLAVIPPVVEEFIFRGLIYHSYRKNGICGAALLSGLLFGVTHLNINQLCYAFVIGVMFAFLVEVTGSMWSSMIAHFAVNTYSITVMKILSLAGVDVNAMAGQTQQLSSGSMFIATIIQVIVLGAIAMGFLALSILILNKLAERNGKAGFIRRDFELRHVRRNGEKFVTIPLIITLVLAFGYMIFTEIITRLTMMV</sequence>
<feature type="transmembrane region" description="Helical" evidence="1">
    <location>
        <begin position="117"/>
        <end position="136"/>
    </location>
</feature>
<keyword evidence="3" id="KW-0645">Protease</keyword>
<dbReference type="Pfam" id="PF02517">
    <property type="entry name" value="Rce1-like"/>
    <property type="match status" value="1"/>
</dbReference>
<accession>A0ABR7FX14</accession>
<evidence type="ECO:0000313" key="4">
    <source>
        <dbReference type="Proteomes" id="UP000628463"/>
    </source>
</evidence>
<dbReference type="Proteomes" id="UP000628463">
    <property type="component" value="Unassembled WGS sequence"/>
</dbReference>
<feature type="transmembrane region" description="Helical" evidence="1">
    <location>
        <begin position="7"/>
        <end position="30"/>
    </location>
</feature>
<name>A0ABR7FX14_9FIRM</name>
<feature type="transmembrane region" description="Helical" evidence="1">
    <location>
        <begin position="203"/>
        <end position="222"/>
    </location>
</feature>
<dbReference type="GO" id="GO:0008237">
    <property type="term" value="F:metallopeptidase activity"/>
    <property type="evidence" value="ECO:0007669"/>
    <property type="project" value="UniProtKB-KW"/>
</dbReference>
<keyword evidence="1" id="KW-1133">Transmembrane helix</keyword>
<dbReference type="PANTHER" id="PTHR36435:SF1">
    <property type="entry name" value="CAAX AMINO TERMINAL PROTEASE FAMILY PROTEIN"/>
    <property type="match status" value="1"/>
</dbReference>